<keyword evidence="8" id="KW-1185">Reference proteome</keyword>
<evidence type="ECO:0000313" key="8">
    <source>
        <dbReference type="Proteomes" id="UP000515161"/>
    </source>
</evidence>
<dbReference type="GeneID" id="117545309"/>
<evidence type="ECO:0000256" key="3">
    <source>
        <dbReference type="ARBA" id="ARBA00022833"/>
    </source>
</evidence>
<reference evidence="9" key="1">
    <citation type="submission" date="2025-08" db="UniProtKB">
        <authorList>
            <consortium name="RefSeq"/>
        </authorList>
    </citation>
    <scope>IDENTIFICATION</scope>
</reference>
<keyword evidence="1" id="KW-0479">Metal-binding</keyword>
<dbReference type="PANTHER" id="PTHR31751:SF44">
    <property type="entry name" value="SI:CH211-211K8.4-RELATED"/>
    <property type="match status" value="1"/>
</dbReference>
<protein>
    <submittedName>
        <fullName evidence="9">Uncharacterized protein LOC117545309 isoform X1</fullName>
    </submittedName>
</protein>
<gene>
    <name evidence="9" type="primary">LOC117545309</name>
</gene>
<proteinExistence type="predicted"/>
<keyword evidence="2 5" id="KW-0863">Zinc-finger</keyword>
<dbReference type="SMART" id="SM00692">
    <property type="entry name" value="DM3"/>
    <property type="match status" value="1"/>
</dbReference>
<dbReference type="OrthoDB" id="5814287at2759"/>
<dbReference type="SUPFAM" id="SSF57716">
    <property type="entry name" value="Glucocorticoid receptor-like (DNA-binding domain)"/>
    <property type="match status" value="1"/>
</dbReference>
<keyword evidence="3" id="KW-0862">Zinc</keyword>
<dbReference type="Pfam" id="PF05485">
    <property type="entry name" value="THAP"/>
    <property type="match status" value="1"/>
</dbReference>
<dbReference type="InterPro" id="IPR006612">
    <property type="entry name" value="THAP_Znf"/>
</dbReference>
<feature type="compositionally biased region" description="Polar residues" evidence="6">
    <location>
        <begin position="87"/>
        <end position="105"/>
    </location>
</feature>
<dbReference type="Proteomes" id="UP000515161">
    <property type="component" value="Unplaced"/>
</dbReference>
<dbReference type="RefSeq" id="XP_034070922.1">
    <property type="nucleotide sequence ID" value="XM_034215031.1"/>
</dbReference>
<sequence>MSRRVCCLYCVEKSTMFAVPKAEPRRSQWLTFLFNTVPADLPAGTVVCARHFTDQSFKNVTMFSFGLAKLILEDDAVPTLFGPAGDSGTQPSTSQQEHNTNCSSTVGCQTDRPQTVCVGTQRVETRSVGTQTVECKVSAISVATQLARGTLKSAHVRSKGIQATVSFKSVGTKTSTYTEIPLSSTPIKGPGLGPRKRPRLELEEEQAETSTEFEETLGSSYHPDDTVEECDVSLQTRSTHRDVKYIVFESCLRQLFEKCPVCKTDCDVQTRKVGTYVAFTQRCSNCSYFRKWESQPVIGSTPVGNLQLSAATYFTGGSFFQLRKICRAMQLEIIGYGTFRRHAKSYLEPAIIHKWNTDQQQNFDNLQQQGGKVAVAGDMRADSPGHSAKFGSYTLMNLGSNTILDFQLVQSNEVGGSYHMEKEGLKRCLDHLESKDLAVENIVTDRHPQIQKYLRERNIEQFYDVWHFEKGLSKKLLKLTQNKDCDTKLKRWLRSIKNHVYWSATSTTSGPEKVARWTSLVNHLQNVHVHDDPLFPKCTHPVGAASDANKPYLKGGSITLARVETILTNKRVLKDVLKLSHHYQTSSLESFHNLILRFTPKNVVFPFIGMLCRLCLAAMHHNENVGRDQATTAAGKLVFKLAYPKSKRGECTVKSVKNDPTYIYVDELTRLVFHKVFLDPTPFVDELKRIHVPEDLSTQFDRPPKEEMIVSRFSRFPPKEVEILHIVQPDLETPGGSGAQHTTESPL</sequence>
<feature type="domain" description="THAP-type" evidence="7">
    <location>
        <begin position="1"/>
        <end position="81"/>
    </location>
</feature>
<organism evidence="8 9">
    <name type="scientific">Gymnodraco acuticeps</name>
    <name type="common">Antarctic dragonfish</name>
    <dbReference type="NCBI Taxonomy" id="8218"/>
    <lineage>
        <taxon>Eukaryota</taxon>
        <taxon>Metazoa</taxon>
        <taxon>Chordata</taxon>
        <taxon>Craniata</taxon>
        <taxon>Vertebrata</taxon>
        <taxon>Euteleostomi</taxon>
        <taxon>Actinopterygii</taxon>
        <taxon>Neopterygii</taxon>
        <taxon>Teleostei</taxon>
        <taxon>Neoteleostei</taxon>
        <taxon>Acanthomorphata</taxon>
        <taxon>Eupercaria</taxon>
        <taxon>Perciformes</taxon>
        <taxon>Notothenioidei</taxon>
        <taxon>Bathydraconidae</taxon>
        <taxon>Gymnodraco</taxon>
    </lineage>
</organism>
<feature type="region of interest" description="Disordered" evidence="6">
    <location>
        <begin position="82"/>
        <end position="105"/>
    </location>
</feature>
<evidence type="ECO:0000256" key="6">
    <source>
        <dbReference type="SAM" id="MobiDB-lite"/>
    </source>
</evidence>
<evidence type="ECO:0000256" key="2">
    <source>
        <dbReference type="ARBA" id="ARBA00022771"/>
    </source>
</evidence>
<dbReference type="PANTHER" id="PTHR31751">
    <property type="entry name" value="SI:CH211-108C17.2-RELATED-RELATED"/>
    <property type="match status" value="1"/>
</dbReference>
<evidence type="ECO:0000256" key="5">
    <source>
        <dbReference type="PROSITE-ProRule" id="PRU00309"/>
    </source>
</evidence>
<name>A0A6P8V0F2_GYMAC</name>
<dbReference type="SMART" id="SM00980">
    <property type="entry name" value="THAP"/>
    <property type="match status" value="1"/>
</dbReference>
<evidence type="ECO:0000313" key="9">
    <source>
        <dbReference type="RefSeq" id="XP_034070922.1"/>
    </source>
</evidence>
<dbReference type="KEGG" id="gacu:117545309"/>
<evidence type="ECO:0000256" key="1">
    <source>
        <dbReference type="ARBA" id="ARBA00022723"/>
    </source>
</evidence>
<dbReference type="InParanoid" id="A0A6P8V0F2"/>
<keyword evidence="4 5" id="KW-0238">DNA-binding</keyword>
<feature type="region of interest" description="Disordered" evidence="6">
    <location>
        <begin position="181"/>
        <end position="219"/>
    </location>
</feature>
<accession>A0A6P8V0F2</accession>
<feature type="compositionally biased region" description="Acidic residues" evidence="6">
    <location>
        <begin position="202"/>
        <end position="215"/>
    </location>
</feature>
<dbReference type="GO" id="GO:0003677">
    <property type="term" value="F:DNA binding"/>
    <property type="evidence" value="ECO:0007669"/>
    <property type="project" value="UniProtKB-UniRule"/>
</dbReference>
<dbReference type="PROSITE" id="PS50950">
    <property type="entry name" value="ZF_THAP"/>
    <property type="match status" value="1"/>
</dbReference>
<evidence type="ECO:0000256" key="4">
    <source>
        <dbReference type="ARBA" id="ARBA00023125"/>
    </source>
</evidence>
<evidence type="ECO:0000259" key="7">
    <source>
        <dbReference type="PROSITE" id="PS50950"/>
    </source>
</evidence>
<dbReference type="AlphaFoldDB" id="A0A6P8V0F2"/>
<dbReference type="GO" id="GO:0008270">
    <property type="term" value="F:zinc ion binding"/>
    <property type="evidence" value="ECO:0007669"/>
    <property type="project" value="UniProtKB-KW"/>
</dbReference>